<evidence type="ECO:0000256" key="4">
    <source>
        <dbReference type="ARBA" id="ARBA00022490"/>
    </source>
</evidence>
<feature type="region of interest" description="Disordered" evidence="8">
    <location>
        <begin position="283"/>
        <end position="347"/>
    </location>
</feature>
<reference evidence="12" key="1">
    <citation type="submission" date="2020-06" db="EMBL/GenBank/DDBJ databases">
        <authorList>
            <person name="Li T."/>
            <person name="Hu X."/>
            <person name="Zhang T."/>
            <person name="Song X."/>
            <person name="Zhang H."/>
            <person name="Dai N."/>
            <person name="Sheng W."/>
            <person name="Hou X."/>
            <person name="Wei L."/>
        </authorList>
    </citation>
    <scope>NUCLEOTIDE SEQUENCE</scope>
    <source>
        <strain evidence="12">K16</strain>
        <tissue evidence="12">Leaf</tissue>
    </source>
</reference>
<feature type="domain" description="Poly(A) RNA polymerase mitochondrial-like central palm" evidence="11">
    <location>
        <begin position="378"/>
        <end position="504"/>
    </location>
</feature>
<dbReference type="Gene3D" id="1.10.1410.10">
    <property type="match status" value="1"/>
</dbReference>
<dbReference type="PANTHER" id="PTHR12271:SF40">
    <property type="entry name" value="POLY(A) RNA POLYMERASE GLD2"/>
    <property type="match status" value="1"/>
</dbReference>
<evidence type="ECO:0000256" key="6">
    <source>
        <dbReference type="ARBA" id="ARBA00022723"/>
    </source>
</evidence>
<evidence type="ECO:0000256" key="9">
    <source>
        <dbReference type="SAM" id="Phobius"/>
    </source>
</evidence>
<evidence type="ECO:0000256" key="1">
    <source>
        <dbReference type="ARBA" id="ARBA00001936"/>
    </source>
</evidence>
<dbReference type="GO" id="GO:0031123">
    <property type="term" value="P:RNA 3'-end processing"/>
    <property type="evidence" value="ECO:0007669"/>
    <property type="project" value="TreeGrafter"/>
</dbReference>
<evidence type="ECO:0000256" key="3">
    <source>
        <dbReference type="ARBA" id="ARBA00004496"/>
    </source>
</evidence>
<dbReference type="InterPro" id="IPR054708">
    <property type="entry name" value="MTPAP-like_central"/>
</dbReference>
<dbReference type="Pfam" id="PF03828">
    <property type="entry name" value="PAP_assoc"/>
    <property type="match status" value="1"/>
</dbReference>
<feature type="compositionally biased region" description="Pro residues" evidence="8">
    <location>
        <begin position="77"/>
        <end position="87"/>
    </location>
</feature>
<evidence type="ECO:0000259" key="11">
    <source>
        <dbReference type="Pfam" id="PF22600"/>
    </source>
</evidence>
<dbReference type="CDD" id="cd05402">
    <property type="entry name" value="NT_PAP_TUTase"/>
    <property type="match status" value="1"/>
</dbReference>
<feature type="region of interest" description="Disordered" evidence="8">
    <location>
        <begin position="1"/>
        <end position="47"/>
    </location>
</feature>
<protein>
    <submittedName>
        <fullName evidence="12">UTP:RNA uridylyltransferase 1</fullName>
    </submittedName>
</protein>
<keyword evidence="9" id="KW-0472">Membrane</keyword>
<feature type="transmembrane region" description="Helical" evidence="9">
    <location>
        <begin position="735"/>
        <end position="754"/>
    </location>
</feature>
<dbReference type="GO" id="GO:0050265">
    <property type="term" value="F:RNA uridylyltransferase activity"/>
    <property type="evidence" value="ECO:0007669"/>
    <property type="project" value="UniProtKB-ARBA"/>
</dbReference>
<dbReference type="Gene3D" id="3.30.460.10">
    <property type="entry name" value="Beta Polymerase, domain 2"/>
    <property type="match status" value="1"/>
</dbReference>
<feature type="region of interest" description="Disordered" evidence="8">
    <location>
        <begin position="70"/>
        <end position="90"/>
    </location>
</feature>
<evidence type="ECO:0000313" key="12">
    <source>
        <dbReference type="EMBL" id="KAK4411332.1"/>
    </source>
</evidence>
<comment type="caution">
    <text evidence="12">The sequence shown here is derived from an EMBL/GenBank/DDBJ whole genome shotgun (WGS) entry which is preliminary data.</text>
</comment>
<accession>A0AAE2C6X2</accession>
<name>A0AAE2C6X2_9LAMI</name>
<dbReference type="AlphaFoldDB" id="A0AAE2C6X2"/>
<evidence type="ECO:0000256" key="5">
    <source>
        <dbReference type="ARBA" id="ARBA00022679"/>
    </source>
</evidence>
<keyword evidence="12" id="KW-0548">Nucleotidyltransferase</keyword>
<dbReference type="GO" id="GO:0006402">
    <property type="term" value="P:mRNA catabolic process"/>
    <property type="evidence" value="ECO:0007669"/>
    <property type="project" value="UniProtKB-ARBA"/>
</dbReference>
<dbReference type="Pfam" id="PF22600">
    <property type="entry name" value="MTPAP-like_central"/>
    <property type="match status" value="1"/>
</dbReference>
<dbReference type="PANTHER" id="PTHR12271">
    <property type="entry name" value="POLY A POLYMERASE CID PAP -RELATED"/>
    <property type="match status" value="1"/>
</dbReference>
<keyword evidence="13" id="KW-1185">Reference proteome</keyword>
<dbReference type="InterPro" id="IPR043519">
    <property type="entry name" value="NT_sf"/>
</dbReference>
<feature type="region of interest" description="Disordered" evidence="8">
    <location>
        <begin position="224"/>
        <end position="270"/>
    </location>
</feature>
<comment type="cofactor">
    <cofactor evidence="1">
        <name>Mn(2+)</name>
        <dbReference type="ChEBI" id="CHEBI:29035"/>
    </cofactor>
</comment>
<keyword evidence="6" id="KW-0479">Metal-binding</keyword>
<dbReference type="SUPFAM" id="SSF81631">
    <property type="entry name" value="PAP/OAS1 substrate-binding domain"/>
    <property type="match status" value="1"/>
</dbReference>
<dbReference type="GO" id="GO:0061157">
    <property type="term" value="P:mRNA destabilization"/>
    <property type="evidence" value="ECO:0007669"/>
    <property type="project" value="UniProtKB-ARBA"/>
</dbReference>
<evidence type="ECO:0000259" key="10">
    <source>
        <dbReference type="Pfam" id="PF03828"/>
    </source>
</evidence>
<keyword evidence="5" id="KW-0808">Transferase</keyword>
<keyword evidence="9" id="KW-1133">Transmembrane helix</keyword>
<dbReference type="Proteomes" id="UP001289374">
    <property type="component" value="Unassembled WGS sequence"/>
</dbReference>
<dbReference type="GO" id="GO:0005737">
    <property type="term" value="C:cytoplasm"/>
    <property type="evidence" value="ECO:0007669"/>
    <property type="project" value="UniProtKB-SubCell"/>
</dbReference>
<reference evidence="12" key="2">
    <citation type="journal article" date="2024" name="Plant">
        <title>Genomic evolution and insights into agronomic trait innovations of Sesamum species.</title>
        <authorList>
            <person name="Miao H."/>
            <person name="Wang L."/>
            <person name="Qu L."/>
            <person name="Liu H."/>
            <person name="Sun Y."/>
            <person name="Le M."/>
            <person name="Wang Q."/>
            <person name="Wei S."/>
            <person name="Zheng Y."/>
            <person name="Lin W."/>
            <person name="Duan Y."/>
            <person name="Cao H."/>
            <person name="Xiong S."/>
            <person name="Wang X."/>
            <person name="Wei L."/>
            <person name="Li C."/>
            <person name="Ma Q."/>
            <person name="Ju M."/>
            <person name="Zhao R."/>
            <person name="Li G."/>
            <person name="Mu C."/>
            <person name="Tian Q."/>
            <person name="Mei H."/>
            <person name="Zhang T."/>
            <person name="Gao T."/>
            <person name="Zhang H."/>
        </authorList>
    </citation>
    <scope>NUCLEOTIDE SEQUENCE</scope>
    <source>
        <strain evidence="12">K16</strain>
    </source>
</reference>
<organism evidence="12 13">
    <name type="scientific">Sesamum angolense</name>
    <dbReference type="NCBI Taxonomy" id="2727404"/>
    <lineage>
        <taxon>Eukaryota</taxon>
        <taxon>Viridiplantae</taxon>
        <taxon>Streptophyta</taxon>
        <taxon>Embryophyta</taxon>
        <taxon>Tracheophyta</taxon>
        <taxon>Spermatophyta</taxon>
        <taxon>Magnoliopsida</taxon>
        <taxon>eudicotyledons</taxon>
        <taxon>Gunneridae</taxon>
        <taxon>Pentapetalae</taxon>
        <taxon>asterids</taxon>
        <taxon>lamiids</taxon>
        <taxon>Lamiales</taxon>
        <taxon>Pedaliaceae</taxon>
        <taxon>Sesamum</taxon>
    </lineage>
</organism>
<dbReference type="FunFam" id="3.30.460.10:FF:000067">
    <property type="entry name" value="Terminal uridylyltransferase cid1"/>
    <property type="match status" value="1"/>
</dbReference>
<dbReference type="InterPro" id="IPR002058">
    <property type="entry name" value="PAP_assoc"/>
</dbReference>
<comment type="subcellular location">
    <subcellularLocation>
        <location evidence="3">Cytoplasm</location>
    </subcellularLocation>
</comment>
<keyword evidence="7" id="KW-0460">Magnesium</keyword>
<keyword evidence="9" id="KW-0812">Transmembrane</keyword>
<evidence type="ECO:0000256" key="7">
    <source>
        <dbReference type="ARBA" id="ARBA00022842"/>
    </source>
</evidence>
<comment type="cofactor">
    <cofactor evidence="2">
        <name>Mg(2+)</name>
        <dbReference type="ChEBI" id="CHEBI:18420"/>
    </cofactor>
</comment>
<evidence type="ECO:0000256" key="2">
    <source>
        <dbReference type="ARBA" id="ARBA00001946"/>
    </source>
</evidence>
<dbReference type="EMBL" id="JACGWL010000001">
    <property type="protein sequence ID" value="KAK4411332.1"/>
    <property type="molecule type" value="Genomic_DNA"/>
</dbReference>
<dbReference type="SUPFAM" id="SSF81301">
    <property type="entry name" value="Nucleotidyltransferase"/>
    <property type="match status" value="1"/>
</dbReference>
<proteinExistence type="predicted"/>
<feature type="domain" description="PAP-associated" evidence="10">
    <location>
        <begin position="593"/>
        <end position="625"/>
    </location>
</feature>
<gene>
    <name evidence="12" type="ORF">Sango_0206200</name>
</gene>
<dbReference type="GO" id="GO:0046872">
    <property type="term" value="F:metal ion binding"/>
    <property type="evidence" value="ECO:0007669"/>
    <property type="project" value="UniProtKB-KW"/>
</dbReference>
<evidence type="ECO:0000256" key="8">
    <source>
        <dbReference type="SAM" id="MobiDB-lite"/>
    </source>
</evidence>
<evidence type="ECO:0000313" key="13">
    <source>
        <dbReference type="Proteomes" id="UP001289374"/>
    </source>
</evidence>
<keyword evidence="4" id="KW-0963">Cytoplasm</keyword>
<sequence>MNGRGGDAPPPNGGEFLLQLLRNPPNSNPHTPSPLQQPPSQTFSQDPAVAAVGPTIPSFPLPHSAFPSNTHDFLYRPPNPSPSPPFAPHNYFQQNPNAKPNLNPDFSSSPGGFNYALHQFNLHSNRISPSDDTGKLVSYGDNSKSSVAHQQEQNIIFGSLNRDILHSDPGNALLQSLYRENRLGNSYQEEGLRMDRMLNGFPVNSIDINGSARGNSTILRVYEQEVSSNSDNRRKQVDNGSYRAVAPPPGNDRLGNQLDSPAPPARSSLQSVSALDIEESMMEFRGKDGENGEELIGGGRDKMNRGQTDIDDLEDQLVGSLGLEDESGERSDKKKHHRDKDYRSDKRGQWIMGQRMRNVKMQMACRSDINSFNAPFLAVFESLIPADEEKVKQKQLMMLLEKHVSKEWPEAQLHVYGSCANSFGFSKSDIDVCLAMELDNIDKSEILLKLADILQSDNLQNVQALTRARVPIVKLKDPVTGISCDICVNNVLAVVNTKLLRDYARIDVRLRQLAFIIKHWAKSRGVNETYQGTLSSYAYVLMCIHFLQQRRPAILPCLQGMEITYFTIVDNVECAYFDQVEKLQNFGLRNGESIAQLVWAFFHYWAYCHDYANDVISVRTGSTLSMPFHQNGVIIASLVPSLGNSEGSVEPSIVFEIFVSVWHNKTSKRAKDWTRRVGNDRHLICIEDPFEVSHDLGRVVDKYSIRVLREEFERAAEIMQYDLAKSPRWKQAPHLLAAYLAILLGCIVLALYYVGGR</sequence>